<proteinExistence type="predicted"/>
<protein>
    <recommendedName>
        <fullName evidence="2">HTH cro/C1-type domain-containing protein</fullName>
    </recommendedName>
</protein>
<organism evidence="3">
    <name type="scientific">uncultured Thermomicrobiales bacterium</name>
    <dbReference type="NCBI Taxonomy" id="1645740"/>
    <lineage>
        <taxon>Bacteria</taxon>
        <taxon>Pseudomonadati</taxon>
        <taxon>Thermomicrobiota</taxon>
        <taxon>Thermomicrobia</taxon>
        <taxon>Thermomicrobiales</taxon>
        <taxon>environmental samples</taxon>
    </lineage>
</organism>
<evidence type="ECO:0000256" key="1">
    <source>
        <dbReference type="SAM" id="MobiDB-lite"/>
    </source>
</evidence>
<dbReference type="InterPro" id="IPR001387">
    <property type="entry name" value="Cro/C1-type_HTH"/>
</dbReference>
<dbReference type="SMART" id="SM00530">
    <property type="entry name" value="HTH_XRE"/>
    <property type="match status" value="1"/>
</dbReference>
<sequence>MEDQVLSQTDLVPPEQAGELPGHAVTPPKGRGDALGFARLLQQLRSERGWSKAVLATRAGLDPSSITRFEQGSRAPERETVLQLADGMALPKRDRDSLLAAAGFRSELWDDPLLIELSQVLAEDSLPAAVRSEVQSVIRMAIAYCRLQRLDHP</sequence>
<name>A0A6J4V973_9BACT</name>
<reference evidence="3" key="1">
    <citation type="submission" date="2020-02" db="EMBL/GenBank/DDBJ databases">
        <authorList>
            <person name="Meier V. D."/>
        </authorList>
    </citation>
    <scope>NUCLEOTIDE SEQUENCE</scope>
    <source>
        <strain evidence="3">AVDCRST_MAG87</strain>
    </source>
</reference>
<feature type="region of interest" description="Disordered" evidence="1">
    <location>
        <begin position="1"/>
        <end position="31"/>
    </location>
</feature>
<dbReference type="GO" id="GO:0003677">
    <property type="term" value="F:DNA binding"/>
    <property type="evidence" value="ECO:0007669"/>
    <property type="project" value="InterPro"/>
</dbReference>
<dbReference type="InterPro" id="IPR010982">
    <property type="entry name" value="Lambda_DNA-bd_dom_sf"/>
</dbReference>
<dbReference type="Gene3D" id="1.10.260.40">
    <property type="entry name" value="lambda repressor-like DNA-binding domains"/>
    <property type="match status" value="1"/>
</dbReference>
<evidence type="ECO:0000313" key="3">
    <source>
        <dbReference type="EMBL" id="CAA9572345.1"/>
    </source>
</evidence>
<dbReference type="EMBL" id="CADCWJ010000559">
    <property type="protein sequence ID" value="CAA9572345.1"/>
    <property type="molecule type" value="Genomic_DNA"/>
</dbReference>
<dbReference type="CDD" id="cd00093">
    <property type="entry name" value="HTH_XRE"/>
    <property type="match status" value="1"/>
</dbReference>
<evidence type="ECO:0000259" key="2">
    <source>
        <dbReference type="PROSITE" id="PS50943"/>
    </source>
</evidence>
<dbReference type="PROSITE" id="PS50943">
    <property type="entry name" value="HTH_CROC1"/>
    <property type="match status" value="1"/>
</dbReference>
<gene>
    <name evidence="3" type="ORF">AVDCRST_MAG87-2546</name>
</gene>
<accession>A0A6J4V973</accession>
<feature type="compositionally biased region" description="Polar residues" evidence="1">
    <location>
        <begin position="1"/>
        <end position="10"/>
    </location>
</feature>
<dbReference type="Pfam" id="PF13560">
    <property type="entry name" value="HTH_31"/>
    <property type="match status" value="1"/>
</dbReference>
<dbReference type="SUPFAM" id="SSF47413">
    <property type="entry name" value="lambda repressor-like DNA-binding domains"/>
    <property type="match status" value="1"/>
</dbReference>
<feature type="domain" description="HTH cro/C1-type" evidence="2">
    <location>
        <begin position="41"/>
        <end position="95"/>
    </location>
</feature>
<dbReference type="AlphaFoldDB" id="A0A6J4V973"/>